<sequence>MTFFSYSILPNNIQRRPKKEICKEFYDNDIYDPAFPFPKTVINYIRKRANPIVLQKLFKSSKWFFAKQSTPICYYLRDRWNVAKAGATYINEKLVFEFEDGKNDFPINIIITTVFSFNDCGSPPADNLSKEILPRIHRCEAKYIDIKKQNINFQDLLLLIEHDNVYNFRMDECEIMDEDGKLVLLEKILKLLPNVVNLRKNKEEEIDEFCVEDIKGEPFDPVEFKKFIDANFSYYEVGLLLYFNRVDFAEEFIDGLKNVLPDISAFLR</sequence>
<accession>A0AC34G160</accession>
<proteinExistence type="predicted"/>
<name>A0AC34G160_9BILA</name>
<organism evidence="1 2">
    <name type="scientific">Panagrolaimus sp. ES5</name>
    <dbReference type="NCBI Taxonomy" id="591445"/>
    <lineage>
        <taxon>Eukaryota</taxon>
        <taxon>Metazoa</taxon>
        <taxon>Ecdysozoa</taxon>
        <taxon>Nematoda</taxon>
        <taxon>Chromadorea</taxon>
        <taxon>Rhabditida</taxon>
        <taxon>Tylenchina</taxon>
        <taxon>Panagrolaimomorpha</taxon>
        <taxon>Panagrolaimoidea</taxon>
        <taxon>Panagrolaimidae</taxon>
        <taxon>Panagrolaimus</taxon>
    </lineage>
</organism>
<dbReference type="WBParaSite" id="ES5_v2.g23277.t1">
    <property type="protein sequence ID" value="ES5_v2.g23277.t1"/>
    <property type="gene ID" value="ES5_v2.g23277"/>
</dbReference>
<reference evidence="2" key="1">
    <citation type="submission" date="2022-11" db="UniProtKB">
        <authorList>
            <consortium name="WormBaseParasite"/>
        </authorList>
    </citation>
    <scope>IDENTIFICATION</scope>
</reference>
<protein>
    <submittedName>
        <fullName evidence="2">Uncharacterized protein</fullName>
    </submittedName>
</protein>
<evidence type="ECO:0000313" key="2">
    <source>
        <dbReference type="WBParaSite" id="ES5_v2.g23277.t1"/>
    </source>
</evidence>
<evidence type="ECO:0000313" key="1">
    <source>
        <dbReference type="Proteomes" id="UP000887579"/>
    </source>
</evidence>
<dbReference type="Proteomes" id="UP000887579">
    <property type="component" value="Unplaced"/>
</dbReference>